<dbReference type="Proteomes" id="UP001141183">
    <property type="component" value="Unassembled WGS sequence"/>
</dbReference>
<feature type="domain" description="PTS EIIA type-2" evidence="6">
    <location>
        <begin position="490"/>
        <end position="630"/>
    </location>
</feature>
<dbReference type="InterPro" id="IPR036634">
    <property type="entry name" value="PRD_sf"/>
</dbReference>
<evidence type="ECO:0000259" key="7">
    <source>
        <dbReference type="PROSITE" id="PS51099"/>
    </source>
</evidence>
<dbReference type="GO" id="GO:0006355">
    <property type="term" value="P:regulation of DNA-templated transcription"/>
    <property type="evidence" value="ECO:0007669"/>
    <property type="project" value="InterPro"/>
</dbReference>
<keyword evidence="5" id="KW-0804">Transcription</keyword>
<dbReference type="SUPFAM" id="SSF63520">
    <property type="entry name" value="PTS-regulatory domain, PRD"/>
    <property type="match status" value="1"/>
</dbReference>
<evidence type="ECO:0000256" key="3">
    <source>
        <dbReference type="ARBA" id="ARBA00023015"/>
    </source>
</evidence>
<dbReference type="EMBL" id="JAMRYU010000005">
    <property type="protein sequence ID" value="MDC4239721.1"/>
    <property type="molecule type" value="Genomic_DNA"/>
</dbReference>
<dbReference type="InterPro" id="IPR016152">
    <property type="entry name" value="PTrfase/Anion_transptr"/>
</dbReference>
<keyword evidence="1" id="KW-0808">Transferase</keyword>
<dbReference type="GO" id="GO:0009401">
    <property type="term" value="P:phosphoenolpyruvate-dependent sugar phosphotransferase system"/>
    <property type="evidence" value="ECO:0007669"/>
    <property type="project" value="InterPro"/>
</dbReference>
<evidence type="ECO:0000313" key="10">
    <source>
        <dbReference type="Proteomes" id="UP001141183"/>
    </source>
</evidence>
<dbReference type="SUPFAM" id="SSF52794">
    <property type="entry name" value="PTS system IIB component-like"/>
    <property type="match status" value="1"/>
</dbReference>
<dbReference type="PROSITE" id="PS51372">
    <property type="entry name" value="PRD_2"/>
    <property type="match status" value="1"/>
</dbReference>
<dbReference type="PANTHER" id="PTHR30185:SF13">
    <property type="entry name" value="LICABCH OPERON REGULATOR-RELATED"/>
    <property type="match status" value="1"/>
</dbReference>
<feature type="domain" description="PTS EIIB type-2" evidence="7">
    <location>
        <begin position="391"/>
        <end position="480"/>
    </location>
</feature>
<dbReference type="Gene3D" id="3.40.930.10">
    <property type="entry name" value="Mannitol-specific EII, Chain A"/>
    <property type="match status" value="1"/>
</dbReference>
<dbReference type="Pfam" id="PF05043">
    <property type="entry name" value="Mga"/>
    <property type="match status" value="1"/>
</dbReference>
<accession>A0A9X4B1N0</accession>
<dbReference type="PROSITE" id="PS51099">
    <property type="entry name" value="PTS_EIIB_TYPE_2"/>
    <property type="match status" value="1"/>
</dbReference>
<dbReference type="PANTHER" id="PTHR30185">
    <property type="entry name" value="CRYPTIC BETA-GLUCOSIDE BGL OPERON ANTITERMINATOR"/>
    <property type="match status" value="1"/>
</dbReference>
<dbReference type="Gene3D" id="1.10.1790.10">
    <property type="entry name" value="PRD domain"/>
    <property type="match status" value="1"/>
</dbReference>
<keyword evidence="3" id="KW-0805">Transcription regulation</keyword>
<sequence length="632" mass="75067">MRNRKILEQLFNSDTYLNLDYFADFFKVSTKTISNNMKYLIKDGKSNGFDIRLKRARGYYIEINNKDAFNSYIEKISFNETFSPEYRTSYIIVLLLLNRDFITMDYLAEKISVSKSIIKSDMRKVELELDSRNITLEKKAHYGIKIQCDDYTRKKFILMYYEDGNEFINNYIENGLKERNFKVIENKLIELLKENSLNTNYIELEQINSFIKITICIHNEVYNNYFNYEKEKSTYFRVVDELSNTIEEIYDIKLNKNELIDLKKYLIKKTKKFTNNEIYIEELRKDIERFVKEIDCEYDTNFYEDEEFKKNLLYHISLLINRLQKETSFSNPLVKEISIKYPTIFDIAIKFSNEIEGKYKVSISQDEIGFIATHFAAHLEKEIYNKIRNYNKIAIICSSGKGSALLMKLKLEMLFSSSDIRTYSLLDEDEVENFNPDIIFTNWQLSREFKMPVVYVDELIDDLDILRIRNIIKMKRTSNSFIKTNKEFMNLFKKETFRVVTKNNNYMELLEEMAKGVEALGYVDENYASYIIEREEYMSTIYDNGVAIPHPINICGKDNLLSVAIIKNNNFTYNKKPVKIIFMVALEKGNMDYLGMVTQILFEIMKDEYLVEKLRGSETFEDFLINLNEINI</sequence>
<dbReference type="PROSITE" id="PS51094">
    <property type="entry name" value="PTS_EIIA_TYPE_2"/>
    <property type="match status" value="1"/>
</dbReference>
<keyword evidence="2" id="KW-0677">Repeat</keyword>
<dbReference type="SUPFAM" id="SSF55804">
    <property type="entry name" value="Phoshotransferase/anion transport protein"/>
    <property type="match status" value="1"/>
</dbReference>
<evidence type="ECO:0000259" key="8">
    <source>
        <dbReference type="PROSITE" id="PS51372"/>
    </source>
</evidence>
<gene>
    <name evidence="9" type="ORF">NE398_06040</name>
</gene>
<dbReference type="Pfam" id="PF00359">
    <property type="entry name" value="PTS_EIIA_2"/>
    <property type="match status" value="1"/>
</dbReference>
<evidence type="ECO:0000256" key="1">
    <source>
        <dbReference type="ARBA" id="ARBA00022679"/>
    </source>
</evidence>
<keyword evidence="10" id="KW-1185">Reference proteome</keyword>
<dbReference type="InterPro" id="IPR013196">
    <property type="entry name" value="HTH_11"/>
</dbReference>
<keyword evidence="9" id="KW-0762">Sugar transport</keyword>
<comment type="caution">
    <text evidence="9">The sequence shown here is derived from an EMBL/GenBank/DDBJ whole genome shotgun (WGS) entry which is preliminary data.</text>
</comment>
<dbReference type="GO" id="GO:0008982">
    <property type="term" value="F:protein-N(PI)-phosphohistidine-sugar phosphotransferase activity"/>
    <property type="evidence" value="ECO:0007669"/>
    <property type="project" value="InterPro"/>
</dbReference>
<evidence type="ECO:0000313" key="9">
    <source>
        <dbReference type="EMBL" id="MDC4239721.1"/>
    </source>
</evidence>
<dbReference type="InterPro" id="IPR002178">
    <property type="entry name" value="PTS_EIIA_type-2_dom"/>
</dbReference>
<reference evidence="9" key="1">
    <citation type="submission" date="2022-05" db="EMBL/GenBank/DDBJ databases">
        <title>Draft genome sequence of Clostridium tertium strain CP3 isolated from Peru.</title>
        <authorList>
            <person name="Hurtado R."/>
            <person name="Lima L."/>
            <person name="Sousa T."/>
            <person name="Jaiswal A.K."/>
            <person name="Tiwari S."/>
            <person name="Maturrano L."/>
            <person name="Brenig B."/>
            <person name="Azevedo V."/>
        </authorList>
    </citation>
    <scope>NUCLEOTIDE SEQUENCE</scope>
    <source>
        <strain evidence="9">CP3</strain>
    </source>
</reference>
<dbReference type="InterPro" id="IPR013011">
    <property type="entry name" value="PTS_EIIB_2"/>
</dbReference>
<dbReference type="InterPro" id="IPR036388">
    <property type="entry name" value="WH-like_DNA-bd_sf"/>
</dbReference>
<dbReference type="InterPro" id="IPR036095">
    <property type="entry name" value="PTS_EIIB-like_sf"/>
</dbReference>
<protein>
    <submittedName>
        <fullName evidence="9">PTS sugar transporter subunit IIA</fullName>
    </submittedName>
</protein>
<dbReference type="InterPro" id="IPR007737">
    <property type="entry name" value="Mga_HTH"/>
</dbReference>
<organism evidence="9 10">
    <name type="scientific">Clostridium tertium</name>
    <dbReference type="NCBI Taxonomy" id="1559"/>
    <lineage>
        <taxon>Bacteria</taxon>
        <taxon>Bacillati</taxon>
        <taxon>Bacillota</taxon>
        <taxon>Clostridia</taxon>
        <taxon>Eubacteriales</taxon>
        <taxon>Clostridiaceae</taxon>
        <taxon>Clostridium</taxon>
    </lineage>
</organism>
<dbReference type="Gene3D" id="1.10.10.10">
    <property type="entry name" value="Winged helix-like DNA-binding domain superfamily/Winged helix DNA-binding domain"/>
    <property type="match status" value="2"/>
</dbReference>
<dbReference type="RefSeq" id="WP_272470147.1">
    <property type="nucleotide sequence ID" value="NZ_JAMRYU010000005.1"/>
</dbReference>
<name>A0A9X4B1N0_9CLOT</name>
<evidence type="ECO:0000256" key="2">
    <source>
        <dbReference type="ARBA" id="ARBA00022737"/>
    </source>
</evidence>
<feature type="domain" description="PRD" evidence="8">
    <location>
        <begin position="278"/>
        <end position="385"/>
    </location>
</feature>
<dbReference type="InterPro" id="IPR011608">
    <property type="entry name" value="PRD"/>
</dbReference>
<dbReference type="Pfam" id="PF08279">
    <property type="entry name" value="HTH_11"/>
    <property type="match status" value="1"/>
</dbReference>
<proteinExistence type="predicted"/>
<keyword evidence="4" id="KW-0010">Activator</keyword>
<dbReference type="Pfam" id="PF00874">
    <property type="entry name" value="PRD"/>
    <property type="match status" value="1"/>
</dbReference>
<evidence type="ECO:0000256" key="5">
    <source>
        <dbReference type="ARBA" id="ARBA00023163"/>
    </source>
</evidence>
<evidence type="ECO:0000259" key="6">
    <source>
        <dbReference type="PROSITE" id="PS51094"/>
    </source>
</evidence>
<keyword evidence="9" id="KW-0813">Transport</keyword>
<dbReference type="Gene3D" id="3.40.50.2300">
    <property type="match status" value="1"/>
</dbReference>
<evidence type="ECO:0000256" key="4">
    <source>
        <dbReference type="ARBA" id="ARBA00023159"/>
    </source>
</evidence>
<dbReference type="AlphaFoldDB" id="A0A9X4B1N0"/>
<dbReference type="InterPro" id="IPR050661">
    <property type="entry name" value="BglG_antiterminators"/>
</dbReference>